<name>A0A6J4T6T4_9ACTN</name>
<gene>
    <name evidence="2" type="ORF">AVDCRST_MAG30-2701</name>
</gene>
<reference evidence="2" key="1">
    <citation type="submission" date="2020-02" db="EMBL/GenBank/DDBJ databases">
        <authorList>
            <person name="Meier V. D."/>
        </authorList>
    </citation>
    <scope>NUCLEOTIDE SEQUENCE</scope>
    <source>
        <strain evidence="2">AVDCRST_MAG30</strain>
    </source>
</reference>
<dbReference type="AlphaFoldDB" id="A0A6J4T6T4"/>
<proteinExistence type="predicted"/>
<protein>
    <submittedName>
        <fullName evidence="2">Uncharacterized protein</fullName>
    </submittedName>
</protein>
<sequence>MGPGGQLADAPLQARTAGLDQAGNGSGDARRLGHEPQKVAFWSVVVRILACSA</sequence>
<evidence type="ECO:0000256" key="1">
    <source>
        <dbReference type="SAM" id="MobiDB-lite"/>
    </source>
</evidence>
<evidence type="ECO:0000313" key="2">
    <source>
        <dbReference type="EMBL" id="CAA9514800.1"/>
    </source>
</evidence>
<accession>A0A6J4T6T4</accession>
<organism evidence="2">
    <name type="scientific">uncultured Solirubrobacteraceae bacterium</name>
    <dbReference type="NCBI Taxonomy" id="1162706"/>
    <lineage>
        <taxon>Bacteria</taxon>
        <taxon>Bacillati</taxon>
        <taxon>Actinomycetota</taxon>
        <taxon>Thermoleophilia</taxon>
        <taxon>Solirubrobacterales</taxon>
        <taxon>Solirubrobacteraceae</taxon>
        <taxon>environmental samples</taxon>
    </lineage>
</organism>
<feature type="region of interest" description="Disordered" evidence="1">
    <location>
        <begin position="1"/>
        <end position="33"/>
    </location>
</feature>
<dbReference type="EMBL" id="CADCVS010000350">
    <property type="protein sequence ID" value="CAA9514800.1"/>
    <property type="molecule type" value="Genomic_DNA"/>
</dbReference>